<dbReference type="OrthoDB" id="2276068at2759"/>
<dbReference type="AlphaFoldDB" id="A0A364NC66"/>
<evidence type="ECO:0000256" key="1">
    <source>
        <dbReference type="ARBA" id="ARBA00004389"/>
    </source>
</evidence>
<dbReference type="UniPathway" id="UPA00378"/>
<dbReference type="CDD" id="cd03806">
    <property type="entry name" value="GT4_ALG11-like"/>
    <property type="match status" value="1"/>
</dbReference>
<evidence type="ECO:0000256" key="8">
    <source>
        <dbReference type="ARBA" id="ARBA00022692"/>
    </source>
</evidence>
<evidence type="ECO:0000256" key="11">
    <source>
        <dbReference type="ARBA" id="ARBA00023136"/>
    </source>
</evidence>
<dbReference type="EMBL" id="QGDH01000018">
    <property type="protein sequence ID" value="RAR14753.1"/>
    <property type="molecule type" value="Genomic_DNA"/>
</dbReference>
<accession>A0A364NC66</accession>
<evidence type="ECO:0000256" key="15">
    <source>
        <dbReference type="SAM" id="MobiDB-lite"/>
    </source>
</evidence>
<dbReference type="EC" id="2.4.1.131" evidence="4 14"/>
<dbReference type="InterPro" id="IPR031814">
    <property type="entry name" value="ALG11_N"/>
</dbReference>
<keyword evidence="8" id="KW-0812">Transmembrane</keyword>
<name>A0A364NC66_STELY</name>
<keyword evidence="9 14" id="KW-0256">Endoplasmic reticulum</keyword>
<feature type="region of interest" description="Disordered" evidence="15">
    <location>
        <begin position="47"/>
        <end position="87"/>
    </location>
</feature>
<dbReference type="SUPFAM" id="SSF53756">
    <property type="entry name" value="UDP-Glycosyltransferase/glycogen phosphorylase"/>
    <property type="match status" value="1"/>
</dbReference>
<feature type="compositionally biased region" description="Basic and acidic residues" evidence="15">
    <location>
        <begin position="47"/>
        <end position="69"/>
    </location>
</feature>
<comment type="similarity">
    <text evidence="3 14">Belongs to the glycosyltransferase group 1 family. Glycosyltransferase 4 subfamily.</text>
</comment>
<dbReference type="PANTHER" id="PTHR45919:SF1">
    <property type="entry name" value="GDP-MAN:MAN(3)GLCNAC(2)-PP-DOL ALPHA-1,2-MANNOSYLTRANSFERASE"/>
    <property type="match status" value="1"/>
</dbReference>
<evidence type="ECO:0000259" key="17">
    <source>
        <dbReference type="Pfam" id="PF15924"/>
    </source>
</evidence>
<evidence type="ECO:0000256" key="13">
    <source>
        <dbReference type="ARBA" id="ARBA00056799"/>
    </source>
</evidence>
<dbReference type="GO" id="GO:0004377">
    <property type="term" value="F:GDP-Man:Man(3)GlcNAc(2)-PP-Dol alpha-1,2-mannosyltransferase activity"/>
    <property type="evidence" value="ECO:0007669"/>
    <property type="project" value="UniProtKB-UniRule"/>
</dbReference>
<protein>
    <recommendedName>
        <fullName evidence="5 14">GDP-Man:Man(3)GlcNAc(2)-PP-Dol alpha-1,2-mannosyltransferase</fullName>
        <ecNumber evidence="4 14">2.4.1.131</ecNumber>
    </recommendedName>
</protein>
<dbReference type="Pfam" id="PF00534">
    <property type="entry name" value="Glycos_transf_1"/>
    <property type="match status" value="1"/>
</dbReference>
<reference evidence="19" key="1">
    <citation type="submission" date="2018-05" db="EMBL/GenBank/DDBJ databases">
        <title>Draft genome sequence of Stemphylium lycopersici strain CIDEFI 213.</title>
        <authorList>
            <person name="Medina R."/>
            <person name="Franco M.E.E."/>
            <person name="Lucentini C.G."/>
            <person name="Saparrat M.C.N."/>
            <person name="Balatti P.A."/>
        </authorList>
    </citation>
    <scope>NUCLEOTIDE SEQUENCE [LARGE SCALE GENOMIC DNA]</scope>
    <source>
        <strain evidence="19">CIDEFI 213</strain>
    </source>
</reference>
<organism evidence="18 19">
    <name type="scientific">Stemphylium lycopersici</name>
    <name type="common">Tomato gray leaf spot disease fungus</name>
    <name type="synonym">Thyrospora lycopersici</name>
    <dbReference type="NCBI Taxonomy" id="183478"/>
    <lineage>
        <taxon>Eukaryota</taxon>
        <taxon>Fungi</taxon>
        <taxon>Dikarya</taxon>
        <taxon>Ascomycota</taxon>
        <taxon>Pezizomycotina</taxon>
        <taxon>Dothideomycetes</taxon>
        <taxon>Pleosporomycetidae</taxon>
        <taxon>Pleosporales</taxon>
        <taxon>Pleosporineae</taxon>
        <taxon>Pleosporaceae</taxon>
        <taxon>Stemphylium</taxon>
    </lineage>
</organism>
<evidence type="ECO:0000256" key="5">
    <source>
        <dbReference type="ARBA" id="ARBA00022018"/>
    </source>
</evidence>
<evidence type="ECO:0000259" key="16">
    <source>
        <dbReference type="Pfam" id="PF00534"/>
    </source>
</evidence>
<comment type="pathway">
    <text evidence="2 14">Protein modification; protein glycosylation.</text>
</comment>
<feature type="domain" description="Glycosyl transferase family 1" evidence="16">
    <location>
        <begin position="339"/>
        <end position="517"/>
    </location>
</feature>
<dbReference type="GO" id="GO:0006488">
    <property type="term" value="P:dolichol-linked oligosaccharide biosynthetic process"/>
    <property type="evidence" value="ECO:0007669"/>
    <property type="project" value="EnsemblFungi"/>
</dbReference>
<keyword evidence="10" id="KW-1133">Transmembrane helix</keyword>
<evidence type="ECO:0000256" key="3">
    <source>
        <dbReference type="ARBA" id="ARBA00009481"/>
    </source>
</evidence>
<evidence type="ECO:0000256" key="14">
    <source>
        <dbReference type="RuleBase" id="RU367051"/>
    </source>
</evidence>
<evidence type="ECO:0000313" key="19">
    <source>
        <dbReference type="Proteomes" id="UP000249619"/>
    </source>
</evidence>
<feature type="domain" description="ALG11 mannosyltransferase N-terminal" evidence="17">
    <location>
        <begin position="96"/>
        <end position="304"/>
    </location>
</feature>
<comment type="caution">
    <text evidence="18">The sequence shown here is derived from an EMBL/GenBank/DDBJ whole genome shotgun (WGS) entry which is preliminary data.</text>
</comment>
<evidence type="ECO:0000256" key="6">
    <source>
        <dbReference type="ARBA" id="ARBA00022676"/>
    </source>
</evidence>
<evidence type="ECO:0000313" key="18">
    <source>
        <dbReference type="EMBL" id="RAR14753.1"/>
    </source>
</evidence>
<dbReference type="Pfam" id="PF15924">
    <property type="entry name" value="ALG11_N"/>
    <property type="match status" value="1"/>
</dbReference>
<keyword evidence="6 14" id="KW-0328">Glycosyltransferase</keyword>
<dbReference type="FunFam" id="3.40.50.2000:FF:000168">
    <property type="entry name" value="Alpha-1,2-mannosyltransferase (Alg11), putative"/>
    <property type="match status" value="1"/>
</dbReference>
<evidence type="ECO:0000256" key="9">
    <source>
        <dbReference type="ARBA" id="ARBA00022824"/>
    </source>
</evidence>
<keyword evidence="11" id="KW-0472">Membrane</keyword>
<evidence type="ECO:0000256" key="7">
    <source>
        <dbReference type="ARBA" id="ARBA00022679"/>
    </source>
</evidence>
<comment type="subcellular location">
    <subcellularLocation>
        <location evidence="1">Endoplasmic reticulum membrane</location>
        <topology evidence="1">Single-pass membrane protein</topology>
    </subcellularLocation>
</comment>
<dbReference type="Gene3D" id="3.40.50.2000">
    <property type="entry name" value="Glycogen Phosphorylase B"/>
    <property type="match status" value="1"/>
</dbReference>
<gene>
    <name evidence="18" type="ORF">DDE83_001785</name>
</gene>
<dbReference type="PANTHER" id="PTHR45919">
    <property type="entry name" value="GDP-MAN:MAN(3)GLCNAC(2)-PP-DOL ALPHA-1,2-MANNOSYLTRANSFERASE"/>
    <property type="match status" value="1"/>
</dbReference>
<keyword evidence="7 14" id="KW-0808">Transferase</keyword>
<dbReference type="InterPro" id="IPR038013">
    <property type="entry name" value="ALG11"/>
</dbReference>
<evidence type="ECO:0000256" key="12">
    <source>
        <dbReference type="ARBA" id="ARBA00045065"/>
    </source>
</evidence>
<dbReference type="STRING" id="183478.A0A364NC66"/>
<proteinExistence type="inferred from homology"/>
<keyword evidence="19" id="KW-1185">Reference proteome</keyword>
<comment type="function">
    <text evidence="13 14">GDP-Man:Man(3)GlcNAc(2)-PP-Dol alpha-1,2-mannosyltransferase that operates in the biosynthetic pathway of dolichol-linked oligosaccharides, the glycan precursors employed in protein asparagine (N)-glycosylation. The assembly of dolichol-linked oligosaccharides begins on the cytosolic side of the endoplasmic reticulum membrane and finishes in its lumen. The sequential addition of sugars to dolichol pyrophosphate produces dolichol-linked oligosaccharides containing fourteen sugars, including two GlcNAcs, nine mannoses and three glucoses. Once assembled, the oligosaccharide is transferred from the lipid to nascent proteins by oligosaccharyltransferases. Catalyzes, on the cytoplasmic face of the endoplasmic reticulum, the addition of the fourth and fifth mannose residues to the dolichol-linked oligosaccharide chain, to produce Man(5)GlcNAc(2)-PP-dolichol core oligosaccharide.</text>
</comment>
<evidence type="ECO:0000256" key="10">
    <source>
        <dbReference type="ARBA" id="ARBA00022989"/>
    </source>
</evidence>
<dbReference type="InterPro" id="IPR001296">
    <property type="entry name" value="Glyco_trans_1"/>
</dbReference>
<evidence type="ECO:0000256" key="2">
    <source>
        <dbReference type="ARBA" id="ARBA00004922"/>
    </source>
</evidence>
<evidence type="ECO:0000256" key="4">
    <source>
        <dbReference type="ARBA" id="ARBA00012645"/>
    </source>
</evidence>
<dbReference type="GO" id="GO:0005789">
    <property type="term" value="C:endoplasmic reticulum membrane"/>
    <property type="evidence" value="ECO:0007669"/>
    <property type="project" value="UniProtKB-SubCell"/>
</dbReference>
<comment type="catalytic activity">
    <reaction evidence="12 14">
        <text>an alpha-D-Man-(1-&gt;3)-[alpha-D-Man-(1-&gt;6)]-beta-D-Man-(1-&gt;4)-beta-D-GlcNAc-(1-&gt;4)-alpha-D-GlcNAc-diphospho-di-trans,poly-cis-dolichol + 2 GDP-alpha-D-mannose = an alpha-D-Man-(1-&gt;2)-alpha-D-Man-(1-&gt;2)-alpha-D-Man-(1-&gt;3)-[alpha-D-Man-(1-&gt;6)]-beta-D-Man-(1-&gt;4)-beta-D-GlcNAc-(1-&gt;4)-alpha-D-GlcNAc-diphospho-di-trans,poly-cis-dolichol + 2 GDP + 2 H(+)</text>
        <dbReference type="Rhea" id="RHEA:29523"/>
        <dbReference type="Rhea" id="RHEA-COMP:19515"/>
        <dbReference type="Rhea" id="RHEA-COMP:19516"/>
        <dbReference type="ChEBI" id="CHEBI:15378"/>
        <dbReference type="ChEBI" id="CHEBI:57527"/>
        <dbReference type="ChEBI" id="CHEBI:58189"/>
        <dbReference type="ChEBI" id="CHEBI:132511"/>
        <dbReference type="ChEBI" id="CHEBI:132515"/>
        <dbReference type="EC" id="2.4.1.131"/>
    </reaction>
    <physiologicalReaction direction="left-to-right" evidence="12 14">
        <dbReference type="Rhea" id="RHEA:29524"/>
    </physiologicalReaction>
</comment>
<sequence>MGALLILLSLLLPAFVAILFIPKTLRFVAELVGQHLRRSSRTRRELLRDRVASETKAHEAQRKKTKKEDEDWEQVGNTPPGSAVNGGQADSEWDGIVGFFHPFCLFPSNAGGGGERVLWAAIRAHQKRWPKATCIIYTGDHDVDKMAILKRVKDRFNIHLHPPTVHFLYLTTRDWVLASTWPRFTLLGQSLGSLVLAYDAFSLLVPDVFIDTMGYAFALGLSSFLFPAVPTGAYVHYPTISTDMLDSLQVGGQGVNAGTGAGYRGVAKKKYWQLFAKLYSKVGSTIDVVMTNSTWTQGHVKSLWEPYRIKRSKAIDIDVVFPPVAVEEVIEAVDVSESSEKNRGPYLLYIAQFRPEKNHRLILEAFASFIHSKPDLPAYPNETPKLVLIGSVRNSHDDAKRVYQLRLLAHELHIKDNVEFICDAPWPQMLEWMRKSSVGVNAMWNEHFGIGVVEYQAAGMISVVNNSGGPKLDIVVEVDGKPTGFHATTAEEYAEGFRKALTLSPEETLDMRQRARKSSERFTDKTFADQWLKNAEKLVALQMERASK</sequence>
<dbReference type="Proteomes" id="UP000249619">
    <property type="component" value="Unassembled WGS sequence"/>
</dbReference>